<evidence type="ECO:0000259" key="1">
    <source>
        <dbReference type="Pfam" id="PF13539"/>
    </source>
</evidence>
<reference evidence="2 3" key="1">
    <citation type="submission" date="2019-03" db="EMBL/GenBank/DDBJ databases">
        <title>Genomic Encyclopedia of Type Strains, Phase IV (KMG-IV): sequencing the most valuable type-strain genomes for metagenomic binning, comparative biology and taxonomic classification.</title>
        <authorList>
            <person name="Goeker M."/>
        </authorList>
    </citation>
    <scope>NUCLEOTIDE SEQUENCE [LARGE SCALE GENOMIC DNA]</scope>
    <source>
        <strain evidence="2 3">DSM 203</strain>
    </source>
</reference>
<name>A0A4R4A503_MARGR</name>
<dbReference type="InterPro" id="IPR009045">
    <property type="entry name" value="Zn_M74/Hedgehog-like"/>
</dbReference>
<dbReference type="Pfam" id="PF13539">
    <property type="entry name" value="Peptidase_M15_4"/>
    <property type="match status" value="1"/>
</dbReference>
<dbReference type="Proteomes" id="UP000295247">
    <property type="component" value="Unassembled WGS sequence"/>
</dbReference>
<protein>
    <submittedName>
        <fullName evidence="2">Peptidoglycan L-alanyl-D-glutamate endopeptidase CwlK</fullName>
    </submittedName>
</protein>
<dbReference type="EMBL" id="SMDC01000017">
    <property type="protein sequence ID" value="TCW32675.1"/>
    <property type="molecule type" value="Genomic_DNA"/>
</dbReference>
<dbReference type="InterPro" id="IPR039561">
    <property type="entry name" value="Peptidase_M15C"/>
</dbReference>
<sequence length="129" mass="14343">MASGFRFSKRSERALAGVHDELVRVARRALELTEVDFVVTEGRRTEARQRALVAAGASRTLRSRHLSGHALDVAAWVDGGVRWDWPLYPRIAAAFKAAAAELGVAIRWGGDWTSFRDGPHFELDRAVYP</sequence>
<feature type="domain" description="Peptidase M15C" evidence="1">
    <location>
        <begin position="58"/>
        <end position="123"/>
    </location>
</feature>
<accession>A0A4R4A503</accession>
<dbReference type="GO" id="GO:0008233">
    <property type="term" value="F:peptidase activity"/>
    <property type="evidence" value="ECO:0007669"/>
    <property type="project" value="InterPro"/>
</dbReference>
<proteinExistence type="predicted"/>
<evidence type="ECO:0000313" key="2">
    <source>
        <dbReference type="EMBL" id="TCW32675.1"/>
    </source>
</evidence>
<comment type="caution">
    <text evidence="2">The sequence shown here is derived from an EMBL/GenBank/DDBJ whole genome shotgun (WGS) entry which is preliminary data.</text>
</comment>
<dbReference type="SUPFAM" id="SSF55166">
    <property type="entry name" value="Hedgehog/DD-peptidase"/>
    <property type="match status" value="1"/>
</dbReference>
<dbReference type="AlphaFoldDB" id="A0A4R4A503"/>
<evidence type="ECO:0000313" key="3">
    <source>
        <dbReference type="Proteomes" id="UP000295247"/>
    </source>
</evidence>
<gene>
    <name evidence="2" type="ORF">EDC29_11741</name>
</gene>
<dbReference type="RefSeq" id="WP_132230645.1">
    <property type="nucleotide sequence ID" value="NZ_NRRH01000028.1"/>
</dbReference>
<dbReference type="CDD" id="cd14845">
    <property type="entry name" value="L-Ala-D-Glu_peptidase_like"/>
    <property type="match status" value="1"/>
</dbReference>
<dbReference type="Gene3D" id="3.30.1380.10">
    <property type="match status" value="1"/>
</dbReference>
<organism evidence="2 3">
    <name type="scientific">Marichromatium gracile</name>
    <name type="common">Chromatium gracile</name>
    <dbReference type="NCBI Taxonomy" id="1048"/>
    <lineage>
        <taxon>Bacteria</taxon>
        <taxon>Pseudomonadati</taxon>
        <taxon>Pseudomonadota</taxon>
        <taxon>Gammaproteobacteria</taxon>
        <taxon>Chromatiales</taxon>
        <taxon>Chromatiaceae</taxon>
        <taxon>Marichromatium</taxon>
    </lineage>
</organism>